<evidence type="ECO:0000256" key="1">
    <source>
        <dbReference type="ARBA" id="ARBA00022723"/>
    </source>
</evidence>
<dbReference type="PANTHER" id="PTHR46112:SF3">
    <property type="entry name" value="AMINOPEPTIDASE YPDF"/>
    <property type="match status" value="1"/>
</dbReference>
<dbReference type="InterPro" id="IPR000587">
    <property type="entry name" value="Creatinase_N"/>
</dbReference>
<dbReference type="EMBL" id="AZEF01000027">
    <property type="protein sequence ID" value="KRL01323.1"/>
    <property type="molecule type" value="Genomic_DNA"/>
</dbReference>
<dbReference type="InterPro" id="IPR036005">
    <property type="entry name" value="Creatinase/aminopeptidase-like"/>
</dbReference>
<dbReference type="Proteomes" id="UP000051621">
    <property type="component" value="Unassembled WGS sequence"/>
</dbReference>
<organism evidence="6 7">
    <name type="scientific">Liquorilactobacillus capillatus DSM 19910</name>
    <dbReference type="NCBI Taxonomy" id="1423731"/>
    <lineage>
        <taxon>Bacteria</taxon>
        <taxon>Bacillati</taxon>
        <taxon>Bacillota</taxon>
        <taxon>Bacilli</taxon>
        <taxon>Lactobacillales</taxon>
        <taxon>Lactobacillaceae</taxon>
        <taxon>Liquorilactobacillus</taxon>
    </lineage>
</organism>
<dbReference type="InterPro" id="IPR000994">
    <property type="entry name" value="Pept_M24"/>
</dbReference>
<dbReference type="InterPro" id="IPR050659">
    <property type="entry name" value="Peptidase_M24B"/>
</dbReference>
<keyword evidence="1 3" id="KW-0479">Metal-binding</keyword>
<dbReference type="InterPro" id="IPR001131">
    <property type="entry name" value="Peptidase_M24B_aminopep-P_CS"/>
</dbReference>
<evidence type="ECO:0000313" key="6">
    <source>
        <dbReference type="EMBL" id="KRL01323.1"/>
    </source>
</evidence>
<dbReference type="AlphaFoldDB" id="A0A0R1MAS4"/>
<feature type="domain" description="Peptidase M24" evidence="4">
    <location>
        <begin position="122"/>
        <end position="325"/>
    </location>
</feature>
<dbReference type="PATRIC" id="fig|1423731.3.peg.1504"/>
<dbReference type="SUPFAM" id="SSF55920">
    <property type="entry name" value="Creatinase/aminopeptidase"/>
    <property type="match status" value="1"/>
</dbReference>
<comment type="similarity">
    <text evidence="3">Belongs to the peptidase M24B family.</text>
</comment>
<dbReference type="STRING" id="1423731.FC81_GL001465"/>
<dbReference type="GO" id="GO:0016787">
    <property type="term" value="F:hydrolase activity"/>
    <property type="evidence" value="ECO:0007669"/>
    <property type="project" value="UniProtKB-KW"/>
</dbReference>
<dbReference type="Gene3D" id="3.90.230.10">
    <property type="entry name" value="Creatinase/methionine aminopeptidase superfamily"/>
    <property type="match status" value="1"/>
</dbReference>
<keyword evidence="7" id="KW-1185">Reference proteome</keyword>
<dbReference type="PROSITE" id="PS00491">
    <property type="entry name" value="PROLINE_PEPTIDASE"/>
    <property type="match status" value="1"/>
</dbReference>
<dbReference type="CDD" id="cd01092">
    <property type="entry name" value="APP-like"/>
    <property type="match status" value="1"/>
</dbReference>
<evidence type="ECO:0000256" key="3">
    <source>
        <dbReference type="RuleBase" id="RU000590"/>
    </source>
</evidence>
<dbReference type="SUPFAM" id="SSF53092">
    <property type="entry name" value="Creatinase/prolidase N-terminal domain"/>
    <property type="match status" value="1"/>
</dbReference>
<proteinExistence type="inferred from homology"/>
<accession>A0A0R1MAS4</accession>
<keyword evidence="2" id="KW-0378">Hydrolase</keyword>
<evidence type="ECO:0000259" key="5">
    <source>
        <dbReference type="Pfam" id="PF01321"/>
    </source>
</evidence>
<evidence type="ECO:0000259" key="4">
    <source>
        <dbReference type="Pfam" id="PF00557"/>
    </source>
</evidence>
<dbReference type="GO" id="GO:0046872">
    <property type="term" value="F:metal ion binding"/>
    <property type="evidence" value="ECO:0007669"/>
    <property type="project" value="UniProtKB-KW"/>
</dbReference>
<dbReference type="Pfam" id="PF00557">
    <property type="entry name" value="Peptidase_M24"/>
    <property type="match status" value="1"/>
</dbReference>
<evidence type="ECO:0000256" key="2">
    <source>
        <dbReference type="ARBA" id="ARBA00022801"/>
    </source>
</evidence>
<evidence type="ECO:0000313" key="7">
    <source>
        <dbReference type="Proteomes" id="UP000051621"/>
    </source>
</evidence>
<reference evidence="6 7" key="1">
    <citation type="journal article" date="2015" name="Genome Announc.">
        <title>Expanding the biotechnology potential of lactobacilli through comparative genomics of 213 strains and associated genera.</title>
        <authorList>
            <person name="Sun Z."/>
            <person name="Harris H.M."/>
            <person name="McCann A."/>
            <person name="Guo C."/>
            <person name="Argimon S."/>
            <person name="Zhang W."/>
            <person name="Yang X."/>
            <person name="Jeffery I.B."/>
            <person name="Cooney J.C."/>
            <person name="Kagawa T.F."/>
            <person name="Liu W."/>
            <person name="Song Y."/>
            <person name="Salvetti E."/>
            <person name="Wrobel A."/>
            <person name="Rasinkangas P."/>
            <person name="Parkhill J."/>
            <person name="Rea M.C."/>
            <person name="O'Sullivan O."/>
            <person name="Ritari J."/>
            <person name="Douillard F.P."/>
            <person name="Paul Ross R."/>
            <person name="Yang R."/>
            <person name="Briner A.E."/>
            <person name="Felis G.E."/>
            <person name="de Vos W.M."/>
            <person name="Barrangou R."/>
            <person name="Klaenhammer T.R."/>
            <person name="Caufield P.W."/>
            <person name="Cui Y."/>
            <person name="Zhang H."/>
            <person name="O'Toole P.W."/>
        </authorList>
    </citation>
    <scope>NUCLEOTIDE SEQUENCE [LARGE SCALE GENOMIC DNA]</scope>
    <source>
        <strain evidence="6 7">DSM 19910</strain>
    </source>
</reference>
<dbReference type="Pfam" id="PF01321">
    <property type="entry name" value="Creatinase_N"/>
    <property type="match status" value="1"/>
</dbReference>
<sequence>MDQMSLDAFLVTKPVNIRYLSGFTGDAGILLITEQAGYLLTDSRFEQQAQDELTGWETIITHDCLKKACQLAEQLRLVALGFEDSLSYRQYDYLDENAMCDIVPLADVVEELRSIKEPIEIEKIRKAGKLAGKCYQVLLRKVQPGYTELDLANWVDGYMRQHGASASSFPTIIAGGEKTAQPHAAATARKITSNELLLLDFGYYYQGYTTDVSRTFAIGPQSSKVKEIYAVVLEAQRRTMMAIQPGIAVQELDHIGRSYIESCGYGAFFNHGMGHGIGLEIHELPNIGNGFTAKLQVGQVVTVEPGIYLPGTGGVRLEDDILVTKDGHEILTDFERDYHELKG</sequence>
<protein>
    <submittedName>
        <fullName evidence="6">Xaa-Pro dipeptidase</fullName>
    </submittedName>
</protein>
<dbReference type="InterPro" id="IPR029149">
    <property type="entry name" value="Creatin/AminoP/Spt16_N"/>
</dbReference>
<name>A0A0R1MAS4_9LACO</name>
<feature type="domain" description="Creatinase N-terminal" evidence="5">
    <location>
        <begin position="1"/>
        <end position="115"/>
    </location>
</feature>
<dbReference type="Gene3D" id="3.40.350.10">
    <property type="entry name" value="Creatinase/prolidase N-terminal domain"/>
    <property type="match status" value="1"/>
</dbReference>
<dbReference type="PANTHER" id="PTHR46112">
    <property type="entry name" value="AMINOPEPTIDASE"/>
    <property type="match status" value="1"/>
</dbReference>
<gene>
    <name evidence="6" type="ORF">FC81_GL001465</name>
</gene>
<comment type="caution">
    <text evidence="6">The sequence shown here is derived from an EMBL/GenBank/DDBJ whole genome shotgun (WGS) entry which is preliminary data.</text>
</comment>